<dbReference type="OrthoDB" id="440619at2759"/>
<dbReference type="InterPro" id="IPR020094">
    <property type="entry name" value="TruA/RsuA/RluB/E/F_N"/>
</dbReference>
<dbReference type="Pfam" id="PF00849">
    <property type="entry name" value="PseudoU_synth_2"/>
    <property type="match status" value="1"/>
</dbReference>
<protein>
    <submittedName>
        <fullName evidence="4">Pseudouridylate synthase</fullName>
    </submittedName>
</protein>
<name>A0A1B1E7X7_9APIC</name>
<sequence>MLIPGGVRWRGHKVRGTLHSWGGQLSRHISDNITKDVITHSYDRKKYEQNVHMYDTCKSYVDSKQKIFYDYLKEETPILLPTIRGGRYSAPRKKDKDDEVELGGCTQRGGTPAGRCNDPTGGCSDPTGSEQVKVKYLSEYKKWSKLISKRSSNRAVKEEAEGEIHMVAENHEGEKSQEKHPYKTDPQINDEKKNHISDELMHINIDNSKLFCPNKKTEECLQMKITQYCWNEGLCSSRFAFNNLSRGIIQVNDQVVFENIVISPGKDKVELTKVGKELLKNKNITIILNKPKYYLSILNDHKTNKKLLARNLIRNENKYIEEEQKCMSYFINKNVNIEKVNKLYVCGRLDANSTGLLVFTQNTLLCSYLLNKHKHQVEKEYIIKTADPIEEVHMELLRKNALVDGKLIYKCRIKYVDCFTLSFTLYQGFHKIIRKLCLLSNIKIKALHRDVEANATMFNIYSRGFSKKAGWSWIKNRRGRKKILSFAYPPKERSSIVKLTDESDKLVFVCNGKLRNTFMTTVKNMKETKCVVKNDTICTPCLVVSKAKCHTLLESFTFDEILHLEKLAPRILQAFEEAQSRLQQDGQNRVLSRHEAVKFRLV</sequence>
<dbReference type="Gene3D" id="3.30.70.1560">
    <property type="entry name" value="Alpha-L RNA-binding motif"/>
    <property type="match status" value="1"/>
</dbReference>
<dbReference type="KEGG" id="pcot:PCOAH_00054040"/>
<dbReference type="GO" id="GO:0009982">
    <property type="term" value="F:pseudouridine synthase activity"/>
    <property type="evidence" value="ECO:0007669"/>
    <property type="project" value="InterPro"/>
</dbReference>
<dbReference type="SUPFAM" id="SSF55120">
    <property type="entry name" value="Pseudouridine synthase"/>
    <property type="match status" value="1"/>
</dbReference>
<dbReference type="InterPro" id="IPR006145">
    <property type="entry name" value="PsdUridine_synth_RsuA/RluA"/>
</dbReference>
<dbReference type="PANTHER" id="PTHR47683:SF2">
    <property type="entry name" value="RNA-BINDING S4 DOMAIN-CONTAINING PROTEIN"/>
    <property type="match status" value="1"/>
</dbReference>
<dbReference type="GeneID" id="30912138"/>
<evidence type="ECO:0000313" key="5">
    <source>
        <dbReference type="Proteomes" id="UP000092716"/>
    </source>
</evidence>
<dbReference type="EMBL" id="CP016252">
    <property type="protein sequence ID" value="ANQ11142.1"/>
    <property type="molecule type" value="Genomic_DNA"/>
</dbReference>
<dbReference type="GO" id="GO:0003723">
    <property type="term" value="F:RNA binding"/>
    <property type="evidence" value="ECO:0007669"/>
    <property type="project" value="InterPro"/>
</dbReference>
<dbReference type="AlphaFoldDB" id="A0A1B1E7X7"/>
<dbReference type="Gene3D" id="3.30.70.580">
    <property type="entry name" value="Pseudouridine synthase I, catalytic domain, N-terminal subdomain"/>
    <property type="match status" value="1"/>
</dbReference>
<dbReference type="InterPro" id="IPR042092">
    <property type="entry name" value="PsdUridine_s_RsuA/RluB/E/F_cat"/>
</dbReference>
<dbReference type="PANTHER" id="PTHR47683">
    <property type="entry name" value="PSEUDOURIDINE SYNTHASE FAMILY PROTEIN-RELATED"/>
    <property type="match status" value="1"/>
</dbReference>
<gene>
    <name evidence="4" type="ORF">PCOAH_00054040</name>
</gene>
<dbReference type="RefSeq" id="XP_019917837.1">
    <property type="nucleotide sequence ID" value="XM_020062184.1"/>
</dbReference>
<evidence type="ECO:0000256" key="1">
    <source>
        <dbReference type="ARBA" id="ARBA00023235"/>
    </source>
</evidence>
<accession>A0A1B1E7X7</accession>
<feature type="domain" description="Pseudouridine synthase RsuA/RluA-like" evidence="3">
    <location>
        <begin position="285"/>
        <end position="391"/>
    </location>
</feature>
<proteinExistence type="predicted"/>
<dbReference type="VEuPathDB" id="PlasmoDB:PCOAH_00054040"/>
<keyword evidence="5" id="KW-1185">Reference proteome</keyword>
<organism evidence="4 5">
    <name type="scientific">Plasmodium coatneyi</name>
    <dbReference type="NCBI Taxonomy" id="208452"/>
    <lineage>
        <taxon>Eukaryota</taxon>
        <taxon>Sar</taxon>
        <taxon>Alveolata</taxon>
        <taxon>Apicomplexa</taxon>
        <taxon>Aconoidasida</taxon>
        <taxon>Haemosporida</taxon>
        <taxon>Plasmodiidae</taxon>
        <taxon>Plasmodium</taxon>
    </lineage>
</organism>
<dbReference type="GO" id="GO:0001522">
    <property type="term" value="P:pseudouridine synthesis"/>
    <property type="evidence" value="ECO:0007669"/>
    <property type="project" value="InterPro"/>
</dbReference>
<keyword evidence="1" id="KW-0413">Isomerase</keyword>
<evidence type="ECO:0000313" key="4">
    <source>
        <dbReference type="EMBL" id="ANQ11142.1"/>
    </source>
</evidence>
<dbReference type="Proteomes" id="UP000092716">
    <property type="component" value="Chromosome 14"/>
</dbReference>
<dbReference type="InterPro" id="IPR020103">
    <property type="entry name" value="PsdUridine_synth_cat_dom_sf"/>
</dbReference>
<dbReference type="InterPro" id="IPR050343">
    <property type="entry name" value="RsuA_PseudoU_synthase"/>
</dbReference>
<reference evidence="5" key="1">
    <citation type="submission" date="2016-06" db="EMBL/GenBank/DDBJ databases">
        <title>First high quality genome sequence of Plasmodium coatneyi using continuous long reads from single molecule, real-time sequencing.</title>
        <authorList>
            <person name="Chien J.-T."/>
            <person name="Pakala S.B."/>
            <person name="Geraldo J.A."/>
            <person name="Lapp S.A."/>
            <person name="Barnwell J.W."/>
            <person name="Kissinger J.C."/>
            <person name="Galinski M.R."/>
            <person name="Humphrey J.C."/>
        </authorList>
    </citation>
    <scope>NUCLEOTIDE SEQUENCE [LARGE SCALE GENOMIC DNA]</scope>
    <source>
        <strain evidence="5">Hackeri</strain>
    </source>
</reference>
<feature type="region of interest" description="Disordered" evidence="2">
    <location>
        <begin position="170"/>
        <end position="189"/>
    </location>
</feature>
<evidence type="ECO:0000256" key="2">
    <source>
        <dbReference type="SAM" id="MobiDB-lite"/>
    </source>
</evidence>
<evidence type="ECO:0000259" key="3">
    <source>
        <dbReference type="Pfam" id="PF00849"/>
    </source>
</evidence>